<reference evidence="3" key="3">
    <citation type="submission" date="2016-05" db="EMBL/GenBank/DDBJ databases">
        <authorList>
            <person name="Sharaf H."/>
        </authorList>
    </citation>
    <scope>NUCLEOTIDE SEQUENCE [LARGE SCALE GENOMIC DNA]</scope>
    <source>
        <strain evidence="3">H</strain>
    </source>
</reference>
<name>A0A1A7VPB1_PLAKH</name>
<dbReference type="Proteomes" id="UP000182142">
    <property type="component" value="Unassembled WGS sequence"/>
</dbReference>
<dbReference type="VEuPathDB" id="PlasmoDB:PKNH_1222300"/>
<dbReference type="Proteomes" id="UP000182128">
    <property type="component" value="Unassembled WGS sequence"/>
</dbReference>
<accession>A0A1A7VPB1</accession>
<gene>
    <name evidence="1" type="ORF">PKNA1_C2_1222300</name>
    <name evidence="2" type="ORF">PKNA1_H1_1222300</name>
</gene>
<dbReference type="EMBL" id="CWHR02000005">
    <property type="protein sequence ID" value="SBO23532.1"/>
    <property type="molecule type" value="Genomic_DNA"/>
</dbReference>
<dbReference type="AlphaFoldDB" id="A0A1A7VPB1"/>
<dbReference type="OrthoDB" id="377164at2759"/>
<organism evidence="2 4">
    <name type="scientific">Plasmodium knowlesi (strain H)</name>
    <dbReference type="NCBI Taxonomy" id="5851"/>
    <lineage>
        <taxon>Eukaryota</taxon>
        <taxon>Sar</taxon>
        <taxon>Alveolata</taxon>
        <taxon>Apicomplexa</taxon>
        <taxon>Aconoidasida</taxon>
        <taxon>Haemosporida</taxon>
        <taxon>Plasmodiidae</taxon>
        <taxon>Plasmodium</taxon>
        <taxon>Plasmodium (Plasmodium)</taxon>
    </lineage>
</organism>
<evidence type="ECO:0000313" key="4">
    <source>
        <dbReference type="Proteomes" id="UP000182142"/>
    </source>
</evidence>
<dbReference type="EMBL" id="CWHQ02000006">
    <property type="protein sequence ID" value="SBO22572.1"/>
    <property type="molecule type" value="Genomic_DNA"/>
</dbReference>
<reference evidence="4" key="2">
    <citation type="submission" date="2016-05" db="EMBL/GenBank/DDBJ databases">
        <authorList>
            <person name="Sharaf Hazem."/>
        </authorList>
    </citation>
    <scope>NUCLEOTIDE SEQUENCE [LARGE SCALE GENOMIC DNA]</scope>
    <source>
        <strain evidence="4">H</strain>
    </source>
</reference>
<proteinExistence type="predicted"/>
<protein>
    <submittedName>
        <fullName evidence="2">Uncharacterized protein</fullName>
    </submittedName>
</protein>
<evidence type="ECO:0000313" key="3">
    <source>
        <dbReference type="Proteomes" id="UP000182128"/>
    </source>
</evidence>
<evidence type="ECO:0000313" key="1">
    <source>
        <dbReference type="EMBL" id="SBO22572.1"/>
    </source>
</evidence>
<sequence length="952" mass="110957">MKLKRQVIFSKERKFSQGGCCRFILTNRELQSKLKNNNHLVRLVKNVIPSEQSEKGMNHEDEGKIIHLGFSYLYKNVTVNNVRVRKAMWYEAHGKYNDNLLSNLSNENSVDLYHEVSFSHHDNSRKRNKYESRGNIKEVYSYVINSINKLTPQQVLLILHSFIIHGVQVDHLIKINEHVINNIYNFKTSELILIHLFYIYFEGINKNGVAVEAPLVAGHRRDSSTYPDPGTYCDGATWVEPPFGKDENYYHQDGADSECSSSLYMSSQVDHKIRPLAKELIRYTSHLFYKRREHLLVNQIEEILFIWSKYNLYHKELFDHCVRVVEKYMHSLNVNNMEMVLKGESHPLVKIRKESVHNLNNFDLIIKCFYHLSGIREVVLLKETRFKYFSQFALFLRNNSAILTHLPLCKLFMLLKVSEHTDANCQVEKGNHLKWHLLSLIEDRLKRTNQDYHYKRKTYPEEESKNLSKYVQVLDVVGTYYLDVYNSYNDNTGVKQPPTSRVANQLYEKAQNVGKRNGEAPADASFTNVNNTSKAVAERNNCAHDVGRGKTGVLNCPPKLTFLRNINEYITVESESCKKYLPILLSILKEQKQFQHMLLYFINLFDKRSNANVLIPYIKLTCEYVNNIYVLSYMGYLYKCAITRKDFSNGSNFNSEKVVVLMSTLHTLIRRDHNVLESDKCSDNPPLNVLPSGITFHQNNERFLISLRQINPNVYEHVQANLLNLNLKEIKKLDEFLFHYVYKYMVNDTFEYLENIVPYMNNEPLVNHLLWLFVQINNYYSVHSNGGGGAPREDKIATLFFQKICILNFLKTYQDKSDNCYETVKNILTYVRLEKDAEKALSNYVLNLYFKKYTGPLGNEDMFVYITDMLQKLSNCNCILTYQNDGTFLICSNKTDQLSKALFRSQIMHIINTLVQNNSCAHLINLLFLVNTGVSFGTLFGGIRNHLYSYAF</sequence>
<evidence type="ECO:0000313" key="2">
    <source>
        <dbReference type="EMBL" id="SBO23532.1"/>
    </source>
</evidence>
<reference evidence="2" key="1">
    <citation type="submission" date="2016-05" db="EMBL/GenBank/DDBJ databases">
        <authorList>
            <person name="Lavstsen T."/>
            <person name="Jespersen J.S."/>
        </authorList>
    </citation>
    <scope>NUCLEOTIDE SEQUENCE [LARGE SCALE GENOMIC DNA]</scope>
</reference>